<comment type="caution">
    <text evidence="1">The sequence shown here is derived from an EMBL/GenBank/DDBJ whole genome shotgun (WGS) entry which is preliminary data.</text>
</comment>
<sequence>MSSGNSDAAPPNVWSQWLVNTGRRVASTLGDILDDSGHASTRLSAPTTTPTEVGYVDNLLRSQGNSTAGLREYLEGKVRDIESHPPLVDPSQQALDEYASIKQGCLVTLRVLETLESNLYTLSTSLQVAAGFQVPPVPQFQFVPQGSQVSFGGPAPGTQGYY</sequence>
<evidence type="ECO:0000313" key="2">
    <source>
        <dbReference type="Proteomes" id="UP000289152"/>
    </source>
</evidence>
<dbReference type="EMBL" id="SDIL01000070">
    <property type="protein sequence ID" value="RXK37381.1"/>
    <property type="molecule type" value="Genomic_DNA"/>
</dbReference>
<name>A0A4Q1BIA9_TREME</name>
<accession>A0A4Q1BIA9</accession>
<gene>
    <name evidence="1" type="ORF">M231_05368</name>
</gene>
<protein>
    <submittedName>
        <fullName evidence="1">Uncharacterized protein</fullName>
    </submittedName>
</protein>
<dbReference type="InParanoid" id="A0A4Q1BIA9"/>
<reference evidence="1 2" key="1">
    <citation type="submission" date="2016-06" db="EMBL/GenBank/DDBJ databases">
        <title>Evolution of pathogenesis and genome organization in the Tremellales.</title>
        <authorList>
            <person name="Cuomo C."/>
            <person name="Litvintseva A."/>
            <person name="Heitman J."/>
            <person name="Chen Y."/>
            <person name="Sun S."/>
            <person name="Springer D."/>
            <person name="Dromer F."/>
            <person name="Young S."/>
            <person name="Zeng Q."/>
            <person name="Chapman S."/>
            <person name="Gujja S."/>
            <person name="Saif S."/>
            <person name="Birren B."/>
        </authorList>
    </citation>
    <scope>NUCLEOTIDE SEQUENCE [LARGE SCALE GENOMIC DNA]</scope>
    <source>
        <strain evidence="1 2">ATCC 28783</strain>
    </source>
</reference>
<dbReference type="Proteomes" id="UP000289152">
    <property type="component" value="Unassembled WGS sequence"/>
</dbReference>
<proteinExistence type="predicted"/>
<organism evidence="1 2">
    <name type="scientific">Tremella mesenterica</name>
    <name type="common">Jelly fungus</name>
    <dbReference type="NCBI Taxonomy" id="5217"/>
    <lineage>
        <taxon>Eukaryota</taxon>
        <taxon>Fungi</taxon>
        <taxon>Dikarya</taxon>
        <taxon>Basidiomycota</taxon>
        <taxon>Agaricomycotina</taxon>
        <taxon>Tremellomycetes</taxon>
        <taxon>Tremellales</taxon>
        <taxon>Tremellaceae</taxon>
        <taxon>Tremella</taxon>
    </lineage>
</organism>
<evidence type="ECO:0000313" key="1">
    <source>
        <dbReference type="EMBL" id="RXK37381.1"/>
    </source>
</evidence>
<dbReference type="AlphaFoldDB" id="A0A4Q1BIA9"/>
<keyword evidence="2" id="KW-1185">Reference proteome</keyword>
<dbReference type="VEuPathDB" id="FungiDB:TREMEDRAFT_59248"/>